<dbReference type="Pfam" id="PF00501">
    <property type="entry name" value="AMP-binding"/>
    <property type="match status" value="1"/>
</dbReference>
<dbReference type="GO" id="GO:0031177">
    <property type="term" value="F:phosphopantetheine binding"/>
    <property type="evidence" value="ECO:0007669"/>
    <property type="project" value="InterPro"/>
</dbReference>
<dbReference type="Pfam" id="PF00550">
    <property type="entry name" value="PP-binding"/>
    <property type="match status" value="1"/>
</dbReference>
<gene>
    <name evidence="5" type="ORF">BHK69_18465</name>
</gene>
<dbReference type="PRINTS" id="PR00154">
    <property type="entry name" value="AMPBINDING"/>
</dbReference>
<keyword evidence="2" id="KW-0596">Phosphopantetheine</keyword>
<dbReference type="PROSITE" id="PS00455">
    <property type="entry name" value="AMP_BINDING"/>
    <property type="match status" value="1"/>
</dbReference>
<evidence type="ECO:0000313" key="6">
    <source>
        <dbReference type="Proteomes" id="UP000094969"/>
    </source>
</evidence>
<name>A0A1D7U461_9HYPH</name>
<evidence type="ECO:0000256" key="1">
    <source>
        <dbReference type="ARBA" id="ARBA00001957"/>
    </source>
</evidence>
<dbReference type="PANTHER" id="PTHR45527:SF14">
    <property type="entry name" value="PLIPASTATIN SYNTHASE SUBUNIT B"/>
    <property type="match status" value="1"/>
</dbReference>
<dbReference type="Proteomes" id="UP000094969">
    <property type="component" value="Chromosome"/>
</dbReference>
<keyword evidence="3" id="KW-0597">Phosphoprotein</keyword>
<dbReference type="InterPro" id="IPR045851">
    <property type="entry name" value="AMP-bd_C_sf"/>
</dbReference>
<dbReference type="InterPro" id="IPR000873">
    <property type="entry name" value="AMP-dep_synth/lig_dom"/>
</dbReference>
<dbReference type="SUPFAM" id="SSF47336">
    <property type="entry name" value="ACP-like"/>
    <property type="match status" value="1"/>
</dbReference>
<dbReference type="InterPro" id="IPR010071">
    <property type="entry name" value="AA_adenyl_dom"/>
</dbReference>
<dbReference type="EMBL" id="CP017147">
    <property type="protein sequence ID" value="AOO82160.1"/>
    <property type="molecule type" value="Genomic_DNA"/>
</dbReference>
<feature type="domain" description="Carrier" evidence="4">
    <location>
        <begin position="570"/>
        <end position="648"/>
    </location>
</feature>
<dbReference type="PANTHER" id="PTHR45527">
    <property type="entry name" value="NONRIBOSOMAL PEPTIDE SYNTHETASE"/>
    <property type="match status" value="1"/>
</dbReference>
<proteinExistence type="predicted"/>
<dbReference type="PROSITE" id="PS50075">
    <property type="entry name" value="CARRIER"/>
    <property type="match status" value="1"/>
</dbReference>
<reference evidence="5 6" key="1">
    <citation type="journal article" date="2015" name="Antonie Van Leeuwenhoek">
        <title>Bosea vaviloviae sp. nov., a new species of slow-growing rhizobia isolated from nodules of the relict species Vavilovia formosa (Stev.) Fed.</title>
        <authorList>
            <person name="Safronova V.I."/>
            <person name="Kuznetsova I.G."/>
            <person name="Sazanova A.L."/>
            <person name="Kimeklis A.K."/>
            <person name="Belimov A.A."/>
            <person name="Andronov E.E."/>
            <person name="Pinaev A.G."/>
            <person name="Chizhevskaya E.P."/>
            <person name="Pukhaev A.R."/>
            <person name="Popov K.P."/>
            <person name="Willems A."/>
            <person name="Tikhonovich I.A."/>
        </authorList>
    </citation>
    <scope>NUCLEOTIDE SEQUENCE [LARGE SCALE GENOMIC DNA]</scope>
    <source>
        <strain evidence="5 6">Vaf18</strain>
    </source>
</reference>
<dbReference type="SMART" id="SM00823">
    <property type="entry name" value="PKS_PP"/>
    <property type="match status" value="1"/>
</dbReference>
<evidence type="ECO:0000256" key="3">
    <source>
        <dbReference type="ARBA" id="ARBA00022553"/>
    </source>
</evidence>
<keyword evidence="6" id="KW-1185">Reference proteome</keyword>
<comment type="cofactor">
    <cofactor evidence="1">
        <name>pantetheine 4'-phosphate</name>
        <dbReference type="ChEBI" id="CHEBI:47942"/>
    </cofactor>
</comment>
<dbReference type="OrthoDB" id="9803968at2"/>
<dbReference type="InterPro" id="IPR042099">
    <property type="entry name" value="ANL_N_sf"/>
</dbReference>
<sequence>MTKILDRTAPCRTQDRGQAQAPAEAALIEAAIPAQAPLSDRPASAAAPVEAETLVTLFSARAAAQPHHVALSLGSANLSYAELGGRADELADRLVAMGAKPGAIVGLCLPRSLELIVAMLAILKSGAAYLPLDPAYPGERLAFMVEDADASIIVATSDCAGWLPPGRRWLDPHDRADADAARHPLPKNLLTRHLPAASDLAYVIYTSGSTGRPKGVAIEHAAVTRLFSATQAWFAFHPGDVWTLFHSVSFDFSVWEIWGALLYGGRLVIVPEGTTRDPTAFLCLLADEGVTVLNQTPSAFAALDQADRDRSGRDRLALRLVIFGGEALDPRRLAGWYERRGEHARLVNMYGITETTVHVTYRPLSPAETTRRSSPIGRAIPDLDILLLDGDTMRPVPTGEIGEIFVAGAGLARGYLNRPDLTSARFVPHPHRPGARLYRSGDLARQTGESEYEYLGRADQQIKIRGFRVELGEIETALLSHPAVRQAAVLLRANSGGHDRLIGYLVTEGGERPSPVALKAHLVSILPDHMVPTAFIFVSHLPLTVNGKLDRAALPEPDRSRPDTAAPYCAPRSALERQLAEVVADVLQIDQVGIDDNFFDLGGNSLLMAELHRRLVRDMAHDMTGLGLIDLYRRPNLRALAGHLTPAGHGTLGALAAARERGLRSRGLTLSSLGTAPAGGSHE</sequence>
<dbReference type="GO" id="GO:0005829">
    <property type="term" value="C:cytosol"/>
    <property type="evidence" value="ECO:0007669"/>
    <property type="project" value="TreeGrafter"/>
</dbReference>
<dbReference type="FunFam" id="3.40.50.980:FF:000001">
    <property type="entry name" value="Non-ribosomal peptide synthetase"/>
    <property type="match status" value="1"/>
</dbReference>
<dbReference type="InterPro" id="IPR009081">
    <property type="entry name" value="PP-bd_ACP"/>
</dbReference>
<dbReference type="InterPro" id="IPR020845">
    <property type="entry name" value="AMP-binding_CS"/>
</dbReference>
<dbReference type="Pfam" id="PF13193">
    <property type="entry name" value="AMP-binding_C"/>
    <property type="match status" value="1"/>
</dbReference>
<accession>A0A1D7U461</accession>
<dbReference type="FunFam" id="3.40.50.12780:FF:000012">
    <property type="entry name" value="Non-ribosomal peptide synthetase"/>
    <property type="match status" value="1"/>
</dbReference>
<dbReference type="InterPro" id="IPR020459">
    <property type="entry name" value="AMP-binding"/>
</dbReference>
<dbReference type="Gene3D" id="1.10.1200.10">
    <property type="entry name" value="ACP-like"/>
    <property type="match status" value="1"/>
</dbReference>
<dbReference type="SUPFAM" id="SSF56801">
    <property type="entry name" value="Acetyl-CoA synthetase-like"/>
    <property type="match status" value="1"/>
</dbReference>
<evidence type="ECO:0000259" key="4">
    <source>
        <dbReference type="PROSITE" id="PS50075"/>
    </source>
</evidence>
<protein>
    <recommendedName>
        <fullName evidence="4">Carrier domain-containing protein</fullName>
    </recommendedName>
</protein>
<dbReference type="GO" id="GO:0043041">
    <property type="term" value="P:amino acid activation for nonribosomal peptide biosynthetic process"/>
    <property type="evidence" value="ECO:0007669"/>
    <property type="project" value="TreeGrafter"/>
</dbReference>
<dbReference type="Gene3D" id="3.40.50.12780">
    <property type="entry name" value="N-terminal domain of ligase-like"/>
    <property type="match status" value="1"/>
</dbReference>
<dbReference type="STRING" id="1526658.BHK69_18465"/>
<dbReference type="FunFam" id="3.40.50.980:FF:000002">
    <property type="entry name" value="Enterobactin synthetase component F"/>
    <property type="match status" value="1"/>
</dbReference>
<dbReference type="Gene3D" id="3.30.300.30">
    <property type="match status" value="1"/>
</dbReference>
<dbReference type="FunFam" id="3.30.300.30:FF:000010">
    <property type="entry name" value="Enterobactin synthetase component F"/>
    <property type="match status" value="1"/>
</dbReference>
<dbReference type="RefSeq" id="WP_069691370.1">
    <property type="nucleotide sequence ID" value="NZ_CP017147.1"/>
</dbReference>
<evidence type="ECO:0000313" key="5">
    <source>
        <dbReference type="EMBL" id="AOO82160.1"/>
    </source>
</evidence>
<evidence type="ECO:0000256" key="2">
    <source>
        <dbReference type="ARBA" id="ARBA00022450"/>
    </source>
</evidence>
<dbReference type="AlphaFoldDB" id="A0A1D7U461"/>
<dbReference type="InterPro" id="IPR020806">
    <property type="entry name" value="PKS_PP-bd"/>
</dbReference>
<dbReference type="GO" id="GO:0044550">
    <property type="term" value="P:secondary metabolite biosynthetic process"/>
    <property type="evidence" value="ECO:0007669"/>
    <property type="project" value="UniProtKB-ARBA"/>
</dbReference>
<dbReference type="InterPro" id="IPR025110">
    <property type="entry name" value="AMP-bd_C"/>
</dbReference>
<dbReference type="KEGG" id="bvv:BHK69_18465"/>
<dbReference type="NCBIfam" id="TIGR01733">
    <property type="entry name" value="AA-adenyl-dom"/>
    <property type="match status" value="1"/>
</dbReference>
<organism evidence="5 6">
    <name type="scientific">Bosea vaviloviae</name>
    <dbReference type="NCBI Taxonomy" id="1526658"/>
    <lineage>
        <taxon>Bacteria</taxon>
        <taxon>Pseudomonadati</taxon>
        <taxon>Pseudomonadota</taxon>
        <taxon>Alphaproteobacteria</taxon>
        <taxon>Hyphomicrobiales</taxon>
        <taxon>Boseaceae</taxon>
        <taxon>Bosea</taxon>
    </lineage>
</organism>
<dbReference type="CDD" id="cd17643">
    <property type="entry name" value="A_NRPS_Cytc1-like"/>
    <property type="match status" value="1"/>
</dbReference>
<dbReference type="InterPro" id="IPR036736">
    <property type="entry name" value="ACP-like_sf"/>
</dbReference>